<comment type="subcellular location">
    <subcellularLocation>
        <location evidence="2">Secreted</location>
    </subcellularLocation>
</comment>
<dbReference type="InterPro" id="IPR036962">
    <property type="entry name" value="Glyco_hydro_3_N_sf"/>
</dbReference>
<evidence type="ECO:0000256" key="1">
    <source>
        <dbReference type="ARBA" id="ARBA00000448"/>
    </source>
</evidence>
<dbReference type="InParanoid" id="A0A0C3H594"/>
<dbReference type="UniPathway" id="UPA00696"/>
<evidence type="ECO:0000256" key="7">
    <source>
        <dbReference type="ARBA" id="ARBA00022729"/>
    </source>
</evidence>
<reference evidence="18" key="2">
    <citation type="submission" date="2015-01" db="EMBL/GenBank/DDBJ databases">
        <title>Evolutionary Origins and Diversification of the Mycorrhizal Mutualists.</title>
        <authorList>
            <consortium name="DOE Joint Genome Institute"/>
            <consortium name="Mycorrhizal Genomics Consortium"/>
            <person name="Kohler A."/>
            <person name="Kuo A."/>
            <person name="Nagy L.G."/>
            <person name="Floudas D."/>
            <person name="Copeland A."/>
            <person name="Barry K.W."/>
            <person name="Cichocki N."/>
            <person name="Veneault-Fourrey C."/>
            <person name="LaButti K."/>
            <person name="Lindquist E.A."/>
            <person name="Lipzen A."/>
            <person name="Lundell T."/>
            <person name="Morin E."/>
            <person name="Murat C."/>
            <person name="Riley R."/>
            <person name="Ohm R."/>
            <person name="Sun H."/>
            <person name="Tunlid A."/>
            <person name="Henrissat B."/>
            <person name="Grigoriev I.V."/>
            <person name="Hibbett D.S."/>
            <person name="Martin F."/>
        </authorList>
    </citation>
    <scope>NUCLEOTIDE SEQUENCE [LARGE SCALE GENOMIC DNA]</scope>
    <source>
        <strain evidence="18">Zn</strain>
    </source>
</reference>
<keyword evidence="8 14" id="KW-0378">Hydrolase</keyword>
<dbReference type="InterPro" id="IPR019800">
    <property type="entry name" value="Glyco_hydro_3_AS"/>
</dbReference>
<dbReference type="PANTHER" id="PTHR42715">
    <property type="entry name" value="BETA-GLUCOSIDASE"/>
    <property type="match status" value="1"/>
</dbReference>
<comment type="pathway">
    <text evidence="3 14">Glycan metabolism; cellulose degradation.</text>
</comment>
<dbReference type="InterPro" id="IPR001764">
    <property type="entry name" value="Glyco_hydro_3_N"/>
</dbReference>
<keyword evidence="13 14" id="KW-0624">Polysaccharide degradation</keyword>
<evidence type="ECO:0000256" key="13">
    <source>
        <dbReference type="ARBA" id="ARBA00023326"/>
    </source>
</evidence>
<dbReference type="InterPro" id="IPR002772">
    <property type="entry name" value="Glyco_hydro_3_C"/>
</dbReference>
<evidence type="ECO:0000313" key="17">
    <source>
        <dbReference type="EMBL" id="KIM97591.1"/>
    </source>
</evidence>
<organism evidence="17 18">
    <name type="scientific">Oidiodendron maius (strain Zn)</name>
    <dbReference type="NCBI Taxonomy" id="913774"/>
    <lineage>
        <taxon>Eukaryota</taxon>
        <taxon>Fungi</taxon>
        <taxon>Dikarya</taxon>
        <taxon>Ascomycota</taxon>
        <taxon>Pezizomycotina</taxon>
        <taxon>Leotiomycetes</taxon>
        <taxon>Leotiomycetes incertae sedis</taxon>
        <taxon>Myxotrichaceae</taxon>
        <taxon>Oidiodendron</taxon>
    </lineage>
</organism>
<keyword evidence="10" id="KW-0325">Glycoprotein</keyword>
<evidence type="ECO:0000256" key="11">
    <source>
        <dbReference type="ARBA" id="ARBA00023277"/>
    </source>
</evidence>
<evidence type="ECO:0000256" key="14">
    <source>
        <dbReference type="RuleBase" id="RU361161"/>
    </source>
</evidence>
<dbReference type="SUPFAM" id="SSF51445">
    <property type="entry name" value="(Trans)glycosidases"/>
    <property type="match status" value="1"/>
</dbReference>
<evidence type="ECO:0000256" key="9">
    <source>
        <dbReference type="ARBA" id="ARBA00023001"/>
    </source>
</evidence>
<feature type="chain" id="PRO_5002164883" description="beta-glucosidase" evidence="15">
    <location>
        <begin position="24"/>
        <end position="763"/>
    </location>
</feature>
<evidence type="ECO:0000259" key="16">
    <source>
        <dbReference type="SMART" id="SM01217"/>
    </source>
</evidence>
<reference evidence="17 18" key="1">
    <citation type="submission" date="2014-04" db="EMBL/GenBank/DDBJ databases">
        <authorList>
            <consortium name="DOE Joint Genome Institute"/>
            <person name="Kuo A."/>
            <person name="Martino E."/>
            <person name="Perotto S."/>
            <person name="Kohler A."/>
            <person name="Nagy L.G."/>
            <person name="Floudas D."/>
            <person name="Copeland A."/>
            <person name="Barry K.W."/>
            <person name="Cichocki N."/>
            <person name="Veneault-Fourrey C."/>
            <person name="LaButti K."/>
            <person name="Lindquist E.A."/>
            <person name="Lipzen A."/>
            <person name="Lundell T."/>
            <person name="Morin E."/>
            <person name="Murat C."/>
            <person name="Sun H."/>
            <person name="Tunlid A."/>
            <person name="Henrissat B."/>
            <person name="Grigoriev I.V."/>
            <person name="Hibbett D.S."/>
            <person name="Martin F."/>
            <person name="Nordberg H.P."/>
            <person name="Cantor M.N."/>
            <person name="Hua S.X."/>
        </authorList>
    </citation>
    <scope>NUCLEOTIDE SEQUENCE [LARGE SCALE GENOMIC DNA]</scope>
    <source>
        <strain evidence="17 18">Zn</strain>
    </source>
</reference>
<proteinExistence type="inferred from homology"/>
<evidence type="ECO:0000256" key="12">
    <source>
        <dbReference type="ARBA" id="ARBA00023295"/>
    </source>
</evidence>
<dbReference type="EC" id="3.2.1.21" evidence="5 14"/>
<dbReference type="OrthoDB" id="416222at2759"/>
<dbReference type="Pfam" id="PF14310">
    <property type="entry name" value="Fn3-like"/>
    <property type="match status" value="1"/>
</dbReference>
<sequence>MITARYFVAALLGFVSLFISVTAQEITSDTYFYGQSPPVYPSPEGSGSGGWNAAYAKAKALVAKMTLEEKSNMTYGTSSVKNGCSGNIPPIARLHFPGLCLSDAGNGVRGTDFVNSYPSGIHVGASWNKALARQRANAMAAEFRTKGVNVALGPVVGPLGRIAEAGRNWEGISNDPYLCGSLGAETVQGFREKGVINSVKHYIGNEQETNRNPSGNVASVSSNIDDKTIHELYLWPFAELVHAGAGSIMCSYNRVNNSYACSNSKTMNGLLKTELGYQGFVVSDWGAQHSGVASTLAGLDMAMPSSSFWGANMIEAINNGSVPESRLDDMVTRIIASWYYAGQDFGYPAPGIGMPTSLTQPHTVVNAKTSSAAQPLLSGAIEGHVLVKNTKNALPLHHPQLLSVFGYDADVPYAWDAGQFGSFAAINNQIQNETQVVAGGSGANNPAYISSPFVALTARAYQDGTSLSWNFYSMNPSVNPASDACLVFINSYATEGRDRSGLHDPASDTLVNNVAASCSNTIVVIHNAGIRLVDQFVDNPNVTAIIFAHLPGQDSGYAITSILYGDTSPSGKLPYTVAKNESDYGNLLSPALPAGDFVLFPQSDFSEGVYTDYRAFDANNIEPRYEFGFGLTYTTFSYSHLQISNSASKQQYPSGPIGLGGPTDLWNVLVTVSAQITNTGRVSAAEIAQLYVGIPGGPVKQLRGYDKIQIQPGRTETITFQLLRRDLSVWDVVAQKWALQSGQYKIYVGSSSRILPLTGTLTI</sequence>
<dbReference type="SUPFAM" id="SSF52279">
    <property type="entry name" value="Beta-D-glucan exohydrolase, C-terminal domain"/>
    <property type="match status" value="1"/>
</dbReference>
<dbReference type="SMART" id="SM01217">
    <property type="entry name" value="Fn3_like"/>
    <property type="match status" value="1"/>
</dbReference>
<evidence type="ECO:0000256" key="8">
    <source>
        <dbReference type="ARBA" id="ARBA00022801"/>
    </source>
</evidence>
<dbReference type="STRING" id="913774.A0A0C3H594"/>
<dbReference type="InterPro" id="IPR017853">
    <property type="entry name" value="GH"/>
</dbReference>
<keyword evidence="11 14" id="KW-0119">Carbohydrate metabolism</keyword>
<evidence type="ECO:0000256" key="15">
    <source>
        <dbReference type="SAM" id="SignalP"/>
    </source>
</evidence>
<dbReference type="GO" id="GO:0008422">
    <property type="term" value="F:beta-glucosidase activity"/>
    <property type="evidence" value="ECO:0007669"/>
    <property type="project" value="UniProtKB-EC"/>
</dbReference>
<evidence type="ECO:0000256" key="10">
    <source>
        <dbReference type="ARBA" id="ARBA00023180"/>
    </source>
</evidence>
<keyword evidence="6" id="KW-0964">Secreted</keyword>
<dbReference type="PANTHER" id="PTHR42715:SF5">
    <property type="entry name" value="BETA-GLUCOSIDASE M-RELATED"/>
    <property type="match status" value="1"/>
</dbReference>
<evidence type="ECO:0000313" key="18">
    <source>
        <dbReference type="Proteomes" id="UP000054321"/>
    </source>
</evidence>
<evidence type="ECO:0000256" key="4">
    <source>
        <dbReference type="ARBA" id="ARBA00005336"/>
    </source>
</evidence>
<dbReference type="AlphaFoldDB" id="A0A0C3H594"/>
<keyword evidence="18" id="KW-1185">Reference proteome</keyword>
<dbReference type="PROSITE" id="PS00775">
    <property type="entry name" value="GLYCOSYL_HYDROL_F3"/>
    <property type="match status" value="1"/>
</dbReference>
<dbReference type="HOGENOM" id="CLU_004542_2_1_1"/>
<dbReference type="InterPro" id="IPR050288">
    <property type="entry name" value="Cellulose_deg_GH3"/>
</dbReference>
<feature type="domain" description="Fibronectin type III-like" evidence="16">
    <location>
        <begin position="686"/>
        <end position="752"/>
    </location>
</feature>
<evidence type="ECO:0000256" key="2">
    <source>
        <dbReference type="ARBA" id="ARBA00004613"/>
    </source>
</evidence>
<protein>
    <recommendedName>
        <fullName evidence="5 14">beta-glucosidase</fullName>
        <ecNumber evidence="5 14">3.2.1.21</ecNumber>
    </recommendedName>
</protein>
<dbReference type="Proteomes" id="UP000054321">
    <property type="component" value="Unassembled WGS sequence"/>
</dbReference>
<dbReference type="Pfam" id="PF00933">
    <property type="entry name" value="Glyco_hydro_3"/>
    <property type="match status" value="1"/>
</dbReference>
<dbReference type="Gene3D" id="3.20.20.300">
    <property type="entry name" value="Glycoside hydrolase, family 3, N-terminal domain"/>
    <property type="match status" value="1"/>
</dbReference>
<dbReference type="GO" id="GO:0030245">
    <property type="term" value="P:cellulose catabolic process"/>
    <property type="evidence" value="ECO:0007669"/>
    <property type="project" value="UniProtKB-UniPathway"/>
</dbReference>
<evidence type="ECO:0000256" key="6">
    <source>
        <dbReference type="ARBA" id="ARBA00022525"/>
    </source>
</evidence>
<dbReference type="FunFam" id="3.20.20.300:FF:000002">
    <property type="entry name" value="Probable beta-glucosidase"/>
    <property type="match status" value="1"/>
</dbReference>
<dbReference type="Pfam" id="PF01915">
    <property type="entry name" value="Glyco_hydro_3_C"/>
    <property type="match status" value="1"/>
</dbReference>
<dbReference type="PRINTS" id="PR00133">
    <property type="entry name" value="GLHYDRLASE3"/>
</dbReference>
<dbReference type="GO" id="GO:0005576">
    <property type="term" value="C:extracellular region"/>
    <property type="evidence" value="ECO:0007669"/>
    <property type="project" value="UniProtKB-SubCell"/>
</dbReference>
<evidence type="ECO:0000256" key="5">
    <source>
        <dbReference type="ARBA" id="ARBA00012744"/>
    </source>
</evidence>
<keyword evidence="7 15" id="KW-0732">Signal</keyword>
<dbReference type="FunFam" id="2.60.40.10:FF:000757">
    <property type="entry name" value="Beta-glucosidase G"/>
    <property type="match status" value="1"/>
</dbReference>
<accession>A0A0C3H594</accession>
<dbReference type="EMBL" id="KN832882">
    <property type="protein sequence ID" value="KIM97591.1"/>
    <property type="molecule type" value="Genomic_DNA"/>
</dbReference>
<feature type="signal peptide" evidence="15">
    <location>
        <begin position="1"/>
        <end position="23"/>
    </location>
</feature>
<dbReference type="InterPro" id="IPR026891">
    <property type="entry name" value="Fn3-like"/>
</dbReference>
<dbReference type="InterPro" id="IPR013783">
    <property type="entry name" value="Ig-like_fold"/>
</dbReference>
<keyword evidence="9" id="KW-0136">Cellulose degradation</keyword>
<dbReference type="InterPro" id="IPR036881">
    <property type="entry name" value="Glyco_hydro_3_C_sf"/>
</dbReference>
<name>A0A0C3H594_OIDMZ</name>
<keyword evidence="12 14" id="KW-0326">Glycosidase</keyword>
<dbReference type="Gene3D" id="2.60.40.10">
    <property type="entry name" value="Immunoglobulins"/>
    <property type="match status" value="1"/>
</dbReference>
<dbReference type="Gene3D" id="3.40.50.1700">
    <property type="entry name" value="Glycoside hydrolase family 3 C-terminal domain"/>
    <property type="match status" value="1"/>
</dbReference>
<comment type="similarity">
    <text evidence="4 14">Belongs to the glycosyl hydrolase 3 family.</text>
</comment>
<gene>
    <name evidence="17" type="ORF">OIDMADRAFT_169483</name>
</gene>
<comment type="catalytic activity">
    <reaction evidence="1 14">
        <text>Hydrolysis of terminal, non-reducing beta-D-glucosyl residues with release of beta-D-glucose.</text>
        <dbReference type="EC" id="3.2.1.21"/>
    </reaction>
</comment>
<evidence type="ECO:0000256" key="3">
    <source>
        <dbReference type="ARBA" id="ARBA00004987"/>
    </source>
</evidence>